<dbReference type="SUPFAM" id="SSF51905">
    <property type="entry name" value="FAD/NAD(P)-binding domain"/>
    <property type="match status" value="1"/>
</dbReference>
<gene>
    <name evidence="3" type="ORF">ESV85_16970</name>
</gene>
<dbReference type="InterPro" id="IPR036188">
    <property type="entry name" value="FAD/NAD-bd_sf"/>
</dbReference>
<dbReference type="RefSeq" id="WP_146919688.1">
    <property type="nucleotide sequence ID" value="NZ_VORW01000015.1"/>
</dbReference>
<feature type="domain" description="Amine oxidase" evidence="2">
    <location>
        <begin position="9"/>
        <end position="99"/>
    </location>
</feature>
<dbReference type="EMBL" id="VORW01000015">
    <property type="protein sequence ID" value="TXE06466.1"/>
    <property type="molecule type" value="Genomic_DNA"/>
</dbReference>
<organism evidence="3 4">
    <name type="scientific">Algoriphagus aquimarinus</name>
    <dbReference type="NCBI Taxonomy" id="237018"/>
    <lineage>
        <taxon>Bacteria</taxon>
        <taxon>Pseudomonadati</taxon>
        <taxon>Bacteroidota</taxon>
        <taxon>Cytophagia</taxon>
        <taxon>Cytophagales</taxon>
        <taxon>Cyclobacteriaceae</taxon>
        <taxon>Algoriphagus</taxon>
    </lineage>
</organism>
<evidence type="ECO:0000313" key="3">
    <source>
        <dbReference type="EMBL" id="TXE06466.1"/>
    </source>
</evidence>
<proteinExistence type="inferred from homology"/>
<dbReference type="Pfam" id="PF01593">
    <property type="entry name" value="Amino_oxidase"/>
    <property type="match status" value="2"/>
</dbReference>
<protein>
    <submittedName>
        <fullName evidence="3">FAD-dependent oxidoreductase</fullName>
    </submittedName>
</protein>
<dbReference type="GO" id="GO:0016491">
    <property type="term" value="F:oxidoreductase activity"/>
    <property type="evidence" value="ECO:0007669"/>
    <property type="project" value="InterPro"/>
</dbReference>
<comment type="similarity">
    <text evidence="1">Belongs to the flavin monoamine oxidase family.</text>
</comment>
<dbReference type="PANTHER" id="PTHR43563:SF14">
    <property type="entry name" value="AMINE OXIDASE"/>
    <property type="match status" value="1"/>
</dbReference>
<sequence length="347" mass="38729">MIILIGAGLSGLLTAYRLQKEGIPFKILEARARIGGRINTVVGSDNTPVEMGATWFGTQHQHLLALLNELGIGYFEQSMDGSVLFQNSPNSPAEAIQIPPQAPSYRISGGTSHLINTLYASLDKDDILLNQAVKEIHFHQTNVEVIAKETFEASKIVLALPPKLWAQKISFSPPLPSNLMDTAVHTHTWMEDSIKIALSYKEPFWEKQKLSGMLFCNTGPVTEFYDHSNQERSTFALCGFVNSYFKRLTYEERKASIIMQLQNAFGSEATSFIEYTECVWSEEKHTYESSEPELFPHQNNGNPIFKNTFYDDRMIISSSESAAHSPGYMDGAVYAGNITAKKLIASK</sequence>
<dbReference type="Proteomes" id="UP000321935">
    <property type="component" value="Unassembled WGS sequence"/>
</dbReference>
<feature type="domain" description="Amine oxidase" evidence="2">
    <location>
        <begin position="103"/>
        <end position="343"/>
    </location>
</feature>
<evidence type="ECO:0000313" key="4">
    <source>
        <dbReference type="Proteomes" id="UP000321935"/>
    </source>
</evidence>
<evidence type="ECO:0000256" key="1">
    <source>
        <dbReference type="ARBA" id="ARBA00005995"/>
    </source>
</evidence>
<dbReference type="InterPro" id="IPR002937">
    <property type="entry name" value="Amino_oxidase"/>
</dbReference>
<dbReference type="OrthoDB" id="56323at2"/>
<name>A0A5C7ACR1_9BACT</name>
<dbReference type="AlphaFoldDB" id="A0A5C7ACR1"/>
<comment type="caution">
    <text evidence="3">The sequence shown here is derived from an EMBL/GenBank/DDBJ whole genome shotgun (WGS) entry which is preliminary data.</text>
</comment>
<evidence type="ECO:0000259" key="2">
    <source>
        <dbReference type="Pfam" id="PF01593"/>
    </source>
</evidence>
<dbReference type="InterPro" id="IPR050703">
    <property type="entry name" value="Flavin_MAO"/>
</dbReference>
<accession>A0A5C7ACR1</accession>
<dbReference type="PANTHER" id="PTHR43563">
    <property type="entry name" value="AMINE OXIDASE"/>
    <property type="match status" value="1"/>
</dbReference>
<reference evidence="3 4" key="1">
    <citation type="submission" date="2019-08" db="EMBL/GenBank/DDBJ databases">
        <title>Genomes sequence of Algoriphagus aquimarinus ACAM450.</title>
        <authorList>
            <person name="Bowman J.P."/>
        </authorList>
    </citation>
    <scope>NUCLEOTIDE SEQUENCE [LARGE SCALE GENOMIC DNA]</scope>
    <source>
        <strain evidence="3 4">ACAM 450</strain>
    </source>
</reference>
<dbReference type="Gene3D" id="3.50.50.60">
    <property type="entry name" value="FAD/NAD(P)-binding domain"/>
    <property type="match status" value="2"/>
</dbReference>
<dbReference type="SUPFAM" id="SSF54373">
    <property type="entry name" value="FAD-linked reductases, C-terminal domain"/>
    <property type="match status" value="1"/>
</dbReference>